<evidence type="ECO:0000259" key="2">
    <source>
        <dbReference type="PROSITE" id="PS50943"/>
    </source>
</evidence>
<keyword evidence="4" id="KW-1185">Reference proteome</keyword>
<gene>
    <name evidence="3" type="ORF">J2853_003508</name>
</gene>
<dbReference type="Gene3D" id="2.30.110.10">
    <property type="entry name" value="Electron Transport, Fmn-binding Protein, Chain A"/>
    <property type="match status" value="1"/>
</dbReference>
<dbReference type="InterPro" id="IPR024747">
    <property type="entry name" value="Pyridox_Oxase-rel"/>
</dbReference>
<accession>A0ABT9QCB3</accession>
<dbReference type="SUPFAM" id="SSF50475">
    <property type="entry name" value="FMN-binding split barrel"/>
    <property type="match status" value="1"/>
</dbReference>
<evidence type="ECO:0000313" key="3">
    <source>
        <dbReference type="EMBL" id="MDP9844297.1"/>
    </source>
</evidence>
<feature type="compositionally biased region" description="Basic and acidic residues" evidence="1">
    <location>
        <begin position="17"/>
        <end position="33"/>
    </location>
</feature>
<dbReference type="InterPro" id="IPR010982">
    <property type="entry name" value="Lambda_DNA-bd_dom_sf"/>
</dbReference>
<feature type="region of interest" description="Disordered" evidence="1">
    <location>
        <begin position="1"/>
        <end position="40"/>
    </location>
</feature>
<feature type="domain" description="HTH cro/C1-type" evidence="2">
    <location>
        <begin position="19"/>
        <end position="69"/>
    </location>
</feature>
<dbReference type="InterPro" id="IPR012349">
    <property type="entry name" value="Split_barrel_FMN-bd"/>
</dbReference>
<dbReference type="SUPFAM" id="SSF47413">
    <property type="entry name" value="lambda repressor-like DNA-binding domains"/>
    <property type="match status" value="1"/>
</dbReference>
<organism evidence="3 4">
    <name type="scientific">Streptosporangium lutulentum</name>
    <dbReference type="NCBI Taxonomy" id="1461250"/>
    <lineage>
        <taxon>Bacteria</taxon>
        <taxon>Bacillati</taxon>
        <taxon>Actinomycetota</taxon>
        <taxon>Actinomycetes</taxon>
        <taxon>Streptosporangiales</taxon>
        <taxon>Streptosporangiaceae</taxon>
        <taxon>Streptosporangium</taxon>
    </lineage>
</organism>
<comment type="caution">
    <text evidence="3">The sequence shown here is derived from an EMBL/GenBank/DDBJ whole genome shotgun (WGS) entry which is preliminary data.</text>
</comment>
<proteinExistence type="predicted"/>
<dbReference type="EMBL" id="JAUSQU010000001">
    <property type="protein sequence ID" value="MDP9844297.1"/>
    <property type="molecule type" value="Genomic_DNA"/>
</dbReference>
<dbReference type="InterPro" id="IPR001387">
    <property type="entry name" value="Cro/C1-type_HTH"/>
</dbReference>
<dbReference type="Gene3D" id="1.10.260.40">
    <property type="entry name" value="lambda repressor-like DNA-binding domains"/>
    <property type="match status" value="1"/>
</dbReference>
<evidence type="ECO:0000256" key="1">
    <source>
        <dbReference type="SAM" id="MobiDB-lite"/>
    </source>
</evidence>
<protein>
    <submittedName>
        <fullName evidence="3">Transcriptional regulator with XRE-family HTH domain</fullName>
    </submittedName>
</protein>
<dbReference type="CDD" id="cd00093">
    <property type="entry name" value="HTH_XRE"/>
    <property type="match status" value="1"/>
</dbReference>
<evidence type="ECO:0000313" key="4">
    <source>
        <dbReference type="Proteomes" id="UP001225356"/>
    </source>
</evidence>
<dbReference type="SMART" id="SM00530">
    <property type="entry name" value="HTH_XRE"/>
    <property type="match status" value="1"/>
</dbReference>
<dbReference type="PROSITE" id="PS50943">
    <property type="entry name" value="HTH_CROC1"/>
    <property type="match status" value="1"/>
</dbReference>
<sequence>MSETTPESGDLGPRVAFHRERLGLTREELDKRTGIPPGSVDYIEENPVGVTEGALSHLADALETTRGDLIAGDVPQPPGHDRPASQELDPAECMHLIAPGGTGRIAFADVPGPTVLPVDYMVHDGAVVFRTQAGGPMDQDLRDGLQDADITIGFEVDQIDEAEQEGWSVLIQGPVHPVTEEELPAVTGPGVDFRAGDERELYVRIAAQRITGHRIIGS</sequence>
<dbReference type="Proteomes" id="UP001225356">
    <property type="component" value="Unassembled WGS sequence"/>
</dbReference>
<name>A0ABT9QCB3_9ACTN</name>
<dbReference type="Pfam" id="PF12900">
    <property type="entry name" value="Pyridox_ox_2"/>
    <property type="match status" value="1"/>
</dbReference>
<dbReference type="RefSeq" id="WP_307559062.1">
    <property type="nucleotide sequence ID" value="NZ_JAUSQU010000001.1"/>
</dbReference>
<reference evidence="3 4" key="1">
    <citation type="submission" date="2023-07" db="EMBL/GenBank/DDBJ databases">
        <title>Sequencing the genomes of 1000 actinobacteria strains.</title>
        <authorList>
            <person name="Klenk H.-P."/>
        </authorList>
    </citation>
    <scope>NUCLEOTIDE SEQUENCE [LARGE SCALE GENOMIC DNA]</scope>
    <source>
        <strain evidence="3 4">DSM 46740</strain>
    </source>
</reference>